<dbReference type="AlphaFoldDB" id="A0A9N9AR41"/>
<reference evidence="2" key="1">
    <citation type="submission" date="2021-06" db="EMBL/GenBank/DDBJ databases">
        <authorList>
            <person name="Kallberg Y."/>
            <person name="Tangrot J."/>
            <person name="Rosling A."/>
        </authorList>
    </citation>
    <scope>NUCLEOTIDE SEQUENCE</scope>
    <source>
        <strain evidence="2">FL130A</strain>
    </source>
</reference>
<gene>
    <name evidence="2" type="ORF">ALEPTO_LOCUS5329</name>
</gene>
<evidence type="ECO:0000313" key="3">
    <source>
        <dbReference type="Proteomes" id="UP000789508"/>
    </source>
</evidence>
<dbReference type="EMBL" id="CAJVPS010001471">
    <property type="protein sequence ID" value="CAG8539289.1"/>
    <property type="molecule type" value="Genomic_DNA"/>
</dbReference>
<comment type="caution">
    <text evidence="2">The sequence shown here is derived from an EMBL/GenBank/DDBJ whole genome shotgun (WGS) entry which is preliminary data.</text>
</comment>
<feature type="region of interest" description="Disordered" evidence="1">
    <location>
        <begin position="139"/>
        <end position="162"/>
    </location>
</feature>
<organism evidence="2 3">
    <name type="scientific">Ambispora leptoticha</name>
    <dbReference type="NCBI Taxonomy" id="144679"/>
    <lineage>
        <taxon>Eukaryota</taxon>
        <taxon>Fungi</taxon>
        <taxon>Fungi incertae sedis</taxon>
        <taxon>Mucoromycota</taxon>
        <taxon>Glomeromycotina</taxon>
        <taxon>Glomeromycetes</taxon>
        <taxon>Archaeosporales</taxon>
        <taxon>Ambisporaceae</taxon>
        <taxon>Ambispora</taxon>
    </lineage>
</organism>
<name>A0A9N9AR41_9GLOM</name>
<accession>A0A9N9AR41</accession>
<evidence type="ECO:0000256" key="1">
    <source>
        <dbReference type="SAM" id="MobiDB-lite"/>
    </source>
</evidence>
<feature type="compositionally biased region" description="Polar residues" evidence="1">
    <location>
        <begin position="147"/>
        <end position="162"/>
    </location>
</feature>
<protein>
    <submittedName>
        <fullName evidence="2">2860_t:CDS:1</fullName>
    </submittedName>
</protein>
<dbReference type="Proteomes" id="UP000789508">
    <property type="component" value="Unassembled WGS sequence"/>
</dbReference>
<sequence>MDEKVSKTEIITEWTPTEIIKEWTPTEIITEWTPSPQEAIQIGESLSLISSSLEEAQIDESLCLPFSLPQEAIQIDRLSSVTSATSTAIYNYDTNNFTTTLYNHRDSFSNAQNSYDDTFNELPFPTLFFFSENSNNNDNTNMNETTLSGSTSLKSNEINTSNDDNSLIDTPLTSFISLSLSQSQSLTQVFMSKYNSCQF</sequence>
<proteinExistence type="predicted"/>
<keyword evidence="3" id="KW-1185">Reference proteome</keyword>
<evidence type="ECO:0000313" key="2">
    <source>
        <dbReference type="EMBL" id="CAG8539289.1"/>
    </source>
</evidence>